<keyword evidence="2" id="KW-0489">Methyltransferase</keyword>
<dbReference type="AlphaFoldDB" id="A0A2N1PPL2"/>
<dbReference type="PANTHER" id="PTHR42786:SF1">
    <property type="entry name" value="TRNA (CYTIDINE_URIDINE-2'-O-)-METHYLTRANSFERASE TRMJ"/>
    <property type="match status" value="1"/>
</dbReference>
<evidence type="ECO:0000256" key="1">
    <source>
        <dbReference type="ARBA" id="ARBA00007228"/>
    </source>
</evidence>
<dbReference type="SUPFAM" id="SSF75217">
    <property type="entry name" value="alpha/beta knot"/>
    <property type="match status" value="1"/>
</dbReference>
<sequence length="244" mass="26991">MTNSDQPCLHNSDTGTAPLTKVSFLLCNPRRAENIGAAARALKTMGMADSLELLISHGHIHEDCYRVAHGSADVLDRAVIHRTITQALDNADLIIGTTARSRTLSRKILPPWEAAQILKRDGGKRKVLLFGPEDSGLSNEVLAKCHLLTEIPMAGTYPSLNLAQSVMILAYELFIGNYRIPDTAIEIPIQDPSRAVLINKIKNYLEAENIPEQGTVFMRVSEAVARADREDIRLLHHLMELLKK</sequence>
<reference evidence="6 7" key="1">
    <citation type="journal article" date="2017" name="ISME J.">
        <title>Potential for microbial H2 and metal transformations associated with novel bacteria and archaea in deep terrestrial subsurface sediments.</title>
        <authorList>
            <person name="Hernsdorf A.W."/>
            <person name="Amano Y."/>
            <person name="Miyakawa K."/>
            <person name="Ise K."/>
            <person name="Suzuki Y."/>
            <person name="Anantharaman K."/>
            <person name="Probst A."/>
            <person name="Burstein D."/>
            <person name="Thomas B.C."/>
            <person name="Banfield J.F."/>
        </authorList>
    </citation>
    <scope>NUCLEOTIDE SEQUENCE [LARGE SCALE GENOMIC DNA]</scope>
    <source>
        <strain evidence="6">HGW-Wallbacteria-1</strain>
    </source>
</reference>
<organism evidence="6 7">
    <name type="scientific">Candidatus Wallbacteria bacterium HGW-Wallbacteria-1</name>
    <dbReference type="NCBI Taxonomy" id="2013854"/>
    <lineage>
        <taxon>Bacteria</taxon>
        <taxon>Candidatus Walliibacteriota</taxon>
    </lineage>
</organism>
<evidence type="ECO:0000313" key="7">
    <source>
        <dbReference type="Proteomes" id="UP000233256"/>
    </source>
</evidence>
<dbReference type="GO" id="GO:0005829">
    <property type="term" value="C:cytosol"/>
    <property type="evidence" value="ECO:0007669"/>
    <property type="project" value="TreeGrafter"/>
</dbReference>
<dbReference type="Proteomes" id="UP000233256">
    <property type="component" value="Unassembled WGS sequence"/>
</dbReference>
<accession>A0A2N1PPL2</accession>
<keyword evidence="3" id="KW-0808">Transferase</keyword>
<feature type="domain" description="tRNA/rRNA methyltransferase SpoU type" evidence="5">
    <location>
        <begin position="23"/>
        <end position="171"/>
    </location>
</feature>
<dbReference type="GO" id="GO:0002128">
    <property type="term" value="P:tRNA nucleoside ribose methylation"/>
    <property type="evidence" value="ECO:0007669"/>
    <property type="project" value="TreeGrafter"/>
</dbReference>
<evidence type="ECO:0000256" key="3">
    <source>
        <dbReference type="ARBA" id="ARBA00022679"/>
    </source>
</evidence>
<keyword evidence="4" id="KW-0949">S-adenosyl-L-methionine</keyword>
<gene>
    <name evidence="6" type="ORF">CVV64_09930</name>
</gene>
<dbReference type="InterPro" id="IPR004384">
    <property type="entry name" value="RNA_MeTrfase_TrmJ/LasT"/>
</dbReference>
<dbReference type="PANTHER" id="PTHR42786">
    <property type="entry name" value="TRNA/RRNA METHYLTRANSFERASE"/>
    <property type="match status" value="1"/>
</dbReference>
<comment type="caution">
    <text evidence="6">The sequence shown here is derived from an EMBL/GenBank/DDBJ whole genome shotgun (WGS) entry which is preliminary data.</text>
</comment>
<dbReference type="InterPro" id="IPR001537">
    <property type="entry name" value="SpoU_MeTrfase"/>
</dbReference>
<dbReference type="GO" id="GO:0003723">
    <property type="term" value="F:RNA binding"/>
    <property type="evidence" value="ECO:0007669"/>
    <property type="project" value="InterPro"/>
</dbReference>
<evidence type="ECO:0000256" key="2">
    <source>
        <dbReference type="ARBA" id="ARBA00022603"/>
    </source>
</evidence>
<dbReference type="InterPro" id="IPR029026">
    <property type="entry name" value="tRNA_m1G_MTases_N"/>
</dbReference>
<dbReference type="Gene3D" id="3.40.1280.10">
    <property type="match status" value="1"/>
</dbReference>
<comment type="similarity">
    <text evidence="1">Belongs to the class IV-like SAM-binding methyltransferase superfamily. RNA methyltransferase TrmH family.</text>
</comment>
<evidence type="ECO:0000259" key="5">
    <source>
        <dbReference type="Pfam" id="PF00588"/>
    </source>
</evidence>
<dbReference type="CDD" id="cd18093">
    <property type="entry name" value="SpoU-like_TrmJ"/>
    <property type="match status" value="1"/>
</dbReference>
<name>A0A2N1PPL2_9BACT</name>
<dbReference type="Pfam" id="PF00588">
    <property type="entry name" value="SpoU_methylase"/>
    <property type="match status" value="1"/>
</dbReference>
<dbReference type="InterPro" id="IPR029028">
    <property type="entry name" value="Alpha/beta_knot_MTases"/>
</dbReference>
<protein>
    <recommendedName>
        <fullName evidence="5">tRNA/rRNA methyltransferase SpoU type domain-containing protein</fullName>
    </recommendedName>
</protein>
<dbReference type="EMBL" id="PGXC01000006">
    <property type="protein sequence ID" value="PKK90275.1"/>
    <property type="molecule type" value="Genomic_DNA"/>
</dbReference>
<evidence type="ECO:0000313" key="6">
    <source>
        <dbReference type="EMBL" id="PKK90275.1"/>
    </source>
</evidence>
<dbReference type="PIRSF" id="PIRSF004808">
    <property type="entry name" value="LasT"/>
    <property type="match status" value="1"/>
</dbReference>
<dbReference type="GO" id="GO:0008173">
    <property type="term" value="F:RNA methyltransferase activity"/>
    <property type="evidence" value="ECO:0007669"/>
    <property type="project" value="InterPro"/>
</dbReference>
<proteinExistence type="inferred from homology"/>
<evidence type="ECO:0000256" key="4">
    <source>
        <dbReference type="ARBA" id="ARBA00022691"/>
    </source>
</evidence>